<reference evidence="1" key="2">
    <citation type="journal article" date="2015" name="Fish Shellfish Immunol.">
        <title>Early steps in the European eel (Anguilla anguilla)-Vibrio vulnificus interaction in the gills: Role of the RtxA13 toxin.</title>
        <authorList>
            <person name="Callol A."/>
            <person name="Pajuelo D."/>
            <person name="Ebbesson L."/>
            <person name="Teles M."/>
            <person name="MacKenzie S."/>
            <person name="Amaro C."/>
        </authorList>
    </citation>
    <scope>NUCLEOTIDE SEQUENCE</scope>
</reference>
<evidence type="ECO:0000313" key="1">
    <source>
        <dbReference type="EMBL" id="JAH67446.1"/>
    </source>
</evidence>
<name>A0A0E9UNW1_ANGAN</name>
<accession>A0A0E9UNW1</accession>
<organism evidence="1">
    <name type="scientific">Anguilla anguilla</name>
    <name type="common">European freshwater eel</name>
    <name type="synonym">Muraena anguilla</name>
    <dbReference type="NCBI Taxonomy" id="7936"/>
    <lineage>
        <taxon>Eukaryota</taxon>
        <taxon>Metazoa</taxon>
        <taxon>Chordata</taxon>
        <taxon>Craniata</taxon>
        <taxon>Vertebrata</taxon>
        <taxon>Euteleostomi</taxon>
        <taxon>Actinopterygii</taxon>
        <taxon>Neopterygii</taxon>
        <taxon>Teleostei</taxon>
        <taxon>Anguilliformes</taxon>
        <taxon>Anguillidae</taxon>
        <taxon>Anguilla</taxon>
    </lineage>
</organism>
<protein>
    <submittedName>
        <fullName evidence="1">Uncharacterized protein</fullName>
    </submittedName>
</protein>
<sequence length="26" mass="3025">MVGKILELKLNGQFDFFGRKINNNLD</sequence>
<reference evidence="1" key="1">
    <citation type="submission" date="2014-11" db="EMBL/GenBank/DDBJ databases">
        <authorList>
            <person name="Amaro Gonzalez C."/>
        </authorList>
    </citation>
    <scope>NUCLEOTIDE SEQUENCE</scope>
</reference>
<dbReference type="AlphaFoldDB" id="A0A0E9UNW1"/>
<proteinExistence type="predicted"/>
<dbReference type="EMBL" id="GBXM01041131">
    <property type="protein sequence ID" value="JAH67446.1"/>
    <property type="molecule type" value="Transcribed_RNA"/>
</dbReference>